<dbReference type="GO" id="GO:0046872">
    <property type="term" value="F:metal ion binding"/>
    <property type="evidence" value="ECO:0007669"/>
    <property type="project" value="UniProtKB-KW"/>
</dbReference>
<dbReference type="EC" id="3.1.4.-" evidence="1"/>
<feature type="domain" description="Calcineurin-like phosphoesterase" evidence="2">
    <location>
        <begin position="2"/>
        <end position="151"/>
    </location>
</feature>
<dbReference type="InterPro" id="IPR029052">
    <property type="entry name" value="Metallo-depent_PP-like"/>
</dbReference>
<evidence type="ECO:0000259" key="2">
    <source>
        <dbReference type="Pfam" id="PF12850"/>
    </source>
</evidence>
<dbReference type="PANTHER" id="PTHR43165">
    <property type="entry name" value="METALLOPHOSPHOESTERASE"/>
    <property type="match status" value="1"/>
</dbReference>
<keyword evidence="4" id="KW-1185">Reference proteome</keyword>
<dbReference type="InterPro" id="IPR024654">
    <property type="entry name" value="Calcineurin-like_PHP_lpxH"/>
</dbReference>
<dbReference type="GO" id="GO:0016787">
    <property type="term" value="F:hydrolase activity"/>
    <property type="evidence" value="ECO:0007669"/>
    <property type="project" value="UniProtKB-UniRule"/>
</dbReference>
<accession>A0A2A2H772</accession>
<dbReference type="Pfam" id="PF12850">
    <property type="entry name" value="Metallophos_2"/>
    <property type="match status" value="1"/>
</dbReference>
<dbReference type="NCBIfam" id="TIGR00040">
    <property type="entry name" value="yfcE"/>
    <property type="match status" value="1"/>
</dbReference>
<reference evidence="3 4" key="1">
    <citation type="journal article" date="2017" name="BMC Genomics">
        <title>Genomic analysis of methanogenic archaea reveals a shift towards energy conservation.</title>
        <authorList>
            <person name="Gilmore S.P."/>
            <person name="Henske J.K."/>
            <person name="Sexton J.A."/>
            <person name="Solomon K.V."/>
            <person name="Seppala S."/>
            <person name="Yoo J.I."/>
            <person name="Huyett L.M."/>
            <person name="Pressman A."/>
            <person name="Cogan J.Z."/>
            <person name="Kivenson V."/>
            <person name="Peng X."/>
            <person name="Tan Y."/>
            <person name="Valentine D.L."/>
            <person name="O'Malley M.A."/>
        </authorList>
    </citation>
    <scope>NUCLEOTIDE SEQUENCE [LARGE SCALE GENOMIC DNA]</scope>
    <source>
        <strain evidence="3 4">M.o.H.</strain>
    </source>
</reference>
<dbReference type="InterPro" id="IPR053193">
    <property type="entry name" value="MetalloPDE_YfcE-like"/>
</dbReference>
<keyword evidence="1" id="KW-0479">Metal-binding</keyword>
<name>A0A2A2H772_METBR</name>
<organism evidence="3 4">
    <name type="scientific">Methanobacterium bryantii</name>
    <dbReference type="NCBI Taxonomy" id="2161"/>
    <lineage>
        <taxon>Archaea</taxon>
        <taxon>Methanobacteriati</taxon>
        <taxon>Methanobacteriota</taxon>
        <taxon>Methanomada group</taxon>
        <taxon>Methanobacteria</taxon>
        <taxon>Methanobacteriales</taxon>
        <taxon>Methanobacteriaceae</taxon>
        <taxon>Methanobacterium</taxon>
    </lineage>
</organism>
<protein>
    <recommendedName>
        <fullName evidence="1">Phosphoesterase</fullName>
        <ecNumber evidence="1">3.1.4.-</ecNumber>
    </recommendedName>
</protein>
<dbReference type="AlphaFoldDB" id="A0A2A2H772"/>
<comment type="caution">
    <text evidence="3">The sequence shown here is derived from an EMBL/GenBank/DDBJ whole genome shotgun (WGS) entry which is preliminary data.</text>
</comment>
<evidence type="ECO:0000313" key="3">
    <source>
        <dbReference type="EMBL" id="PAV05247.1"/>
    </source>
</evidence>
<dbReference type="EMBL" id="LMVM01000012">
    <property type="protein sequence ID" value="PAV05247.1"/>
    <property type="molecule type" value="Genomic_DNA"/>
</dbReference>
<dbReference type="Proteomes" id="UP000217784">
    <property type="component" value="Unassembled WGS sequence"/>
</dbReference>
<dbReference type="SUPFAM" id="SSF56300">
    <property type="entry name" value="Metallo-dependent phosphatases"/>
    <property type="match status" value="1"/>
</dbReference>
<dbReference type="CDD" id="cd00841">
    <property type="entry name" value="MPP_YfcE"/>
    <property type="match status" value="1"/>
</dbReference>
<sequence>MIGIMSDSHDNLPAIREAVKFFNEAKVELVIHAGDMISPFAAKEIKNLNAEFRAVFGNNDGERDGLRHFFKGICYHNDFQELELHGKKIAVIHGTTEDIVTALVKSGNYDIVIRGHTHKLEVKQGKCMMINPGEICGYLSGKKTVVLLDPEDLSYEPIVL</sequence>
<dbReference type="Gene3D" id="3.60.21.10">
    <property type="match status" value="1"/>
</dbReference>
<dbReference type="OrthoDB" id="9959at2157"/>
<dbReference type="InterPro" id="IPR000979">
    <property type="entry name" value="Phosphodiesterase_MJ0936/Vps29"/>
</dbReference>
<dbReference type="InterPro" id="IPR041802">
    <property type="entry name" value="MPP_YfcE"/>
</dbReference>
<gene>
    <name evidence="3" type="ORF">ASJ80_12955</name>
</gene>
<proteinExistence type="inferred from homology"/>
<evidence type="ECO:0000313" key="4">
    <source>
        <dbReference type="Proteomes" id="UP000217784"/>
    </source>
</evidence>
<evidence type="ECO:0000256" key="1">
    <source>
        <dbReference type="RuleBase" id="RU362039"/>
    </source>
</evidence>
<dbReference type="PANTHER" id="PTHR43165:SF1">
    <property type="entry name" value="PHOSPHODIESTERASE MJ0936"/>
    <property type="match status" value="1"/>
</dbReference>
<comment type="cofactor">
    <cofactor evidence="1">
        <name>a divalent metal cation</name>
        <dbReference type="ChEBI" id="CHEBI:60240"/>
    </cofactor>
</comment>
<comment type="similarity">
    <text evidence="1">Belongs to the metallophosphoesterase superfamily. YfcE family.</text>
</comment>